<feature type="compositionally biased region" description="Basic and acidic residues" evidence="3">
    <location>
        <begin position="375"/>
        <end position="384"/>
    </location>
</feature>
<feature type="region of interest" description="Disordered" evidence="3">
    <location>
        <begin position="1"/>
        <end position="24"/>
    </location>
</feature>
<dbReference type="Gene3D" id="3.60.130.10">
    <property type="entry name" value="Clavaminate synthase-like"/>
    <property type="match status" value="1"/>
</dbReference>
<feature type="domain" description="TauD/TfdA-like" evidence="4">
    <location>
        <begin position="99"/>
        <end position="362"/>
    </location>
</feature>
<sequence>MAPSLLDTQPIAPHQLSSPSQKTIDRKVFPDGIKTSGQHPPLYNQLRPYSDFPKEITGETVWKAEDYINNPERWVHVFNEEEIAELSAVADKFIADKIPLTGISQDTFRLSKLSTLLASIRTETLNGKGFILFKGFPVEKWGNHKSAVAYMGLGTYLGYFVSQNGRGHVLGHVKDLGEDSTQIDKVRIYRTNARQFFHADDSDIVGLLCIARALEGGESDIVSSHHVWNTLQKERPDVAETLTKPIWYFDRKGEVSVGEEPYIKTSVFYLETGPNGRVYSKWDPYYVKSLTRFSDAGVIPPLSPEQVEAAKVLEETCHRLRLHMILEIGDIQFLSNEHVLHARTAYKDHAPPAPRRHLMRLWLATPESEGGWKLPFHDSNEKKRGGIQVNDQAPVAPLDAE</sequence>
<evidence type="ECO:0000256" key="1">
    <source>
        <dbReference type="ARBA" id="ARBA00023002"/>
    </source>
</evidence>
<organism evidence="5 6">
    <name type="scientific">Botrytis hyacinthi</name>
    <dbReference type="NCBI Taxonomy" id="278943"/>
    <lineage>
        <taxon>Eukaryota</taxon>
        <taxon>Fungi</taxon>
        <taxon>Dikarya</taxon>
        <taxon>Ascomycota</taxon>
        <taxon>Pezizomycotina</taxon>
        <taxon>Leotiomycetes</taxon>
        <taxon>Helotiales</taxon>
        <taxon>Sclerotiniaceae</taxon>
        <taxon>Botrytis</taxon>
    </lineage>
</organism>
<accession>A0A4Z1GF59</accession>
<keyword evidence="1" id="KW-0560">Oxidoreductase</keyword>
<evidence type="ECO:0000259" key="4">
    <source>
        <dbReference type="Pfam" id="PF02668"/>
    </source>
</evidence>
<gene>
    <name evidence="5" type="ORF">BHYA_0215g00180</name>
</gene>
<comment type="caution">
    <text evidence="5">The sequence shown here is derived from an EMBL/GenBank/DDBJ whole genome shotgun (WGS) entry which is preliminary data.</text>
</comment>
<feature type="region of interest" description="Disordered" evidence="3">
    <location>
        <begin position="373"/>
        <end position="401"/>
    </location>
</feature>
<dbReference type="FunFam" id="3.60.130.10:FF:000009">
    <property type="entry name" value="Putative Taurine catabolism dioxygenase TauD"/>
    <property type="match status" value="1"/>
</dbReference>
<dbReference type="AlphaFoldDB" id="A0A4Z1GF59"/>
<name>A0A4Z1GF59_9HELO</name>
<dbReference type="Pfam" id="PF02668">
    <property type="entry name" value="TauD"/>
    <property type="match status" value="1"/>
</dbReference>
<dbReference type="InterPro" id="IPR050411">
    <property type="entry name" value="AlphaKG_dependent_hydroxylases"/>
</dbReference>
<dbReference type="InterPro" id="IPR042098">
    <property type="entry name" value="TauD-like_sf"/>
</dbReference>
<evidence type="ECO:0000313" key="6">
    <source>
        <dbReference type="Proteomes" id="UP000297814"/>
    </source>
</evidence>
<evidence type="ECO:0000256" key="2">
    <source>
        <dbReference type="ARBA" id="ARBA00023194"/>
    </source>
</evidence>
<dbReference type="SUPFAM" id="SSF51197">
    <property type="entry name" value="Clavaminate synthase-like"/>
    <property type="match status" value="1"/>
</dbReference>
<reference evidence="5 6" key="1">
    <citation type="submission" date="2017-12" db="EMBL/GenBank/DDBJ databases">
        <title>Comparative genomics of Botrytis spp.</title>
        <authorList>
            <person name="Valero-Jimenez C.A."/>
            <person name="Tapia P."/>
            <person name="Veloso J."/>
            <person name="Silva-Moreno E."/>
            <person name="Staats M."/>
            <person name="Valdes J.H."/>
            <person name="Van Kan J.A.L."/>
        </authorList>
    </citation>
    <scope>NUCLEOTIDE SEQUENCE [LARGE SCALE GENOMIC DNA]</scope>
    <source>
        <strain evidence="5 6">Bh0001</strain>
    </source>
</reference>
<dbReference type="Proteomes" id="UP000297814">
    <property type="component" value="Unassembled WGS sequence"/>
</dbReference>
<dbReference type="EMBL" id="PQXK01000215">
    <property type="protein sequence ID" value="TGO34040.1"/>
    <property type="molecule type" value="Genomic_DNA"/>
</dbReference>
<dbReference type="PANTHER" id="PTHR10696:SF56">
    <property type="entry name" value="TAUD_TFDA-LIKE DOMAIN-CONTAINING PROTEIN"/>
    <property type="match status" value="1"/>
</dbReference>
<dbReference type="GO" id="GO:0017000">
    <property type="term" value="P:antibiotic biosynthetic process"/>
    <property type="evidence" value="ECO:0007669"/>
    <property type="project" value="UniProtKB-KW"/>
</dbReference>
<keyword evidence="6" id="KW-1185">Reference proteome</keyword>
<protein>
    <recommendedName>
        <fullName evidence="4">TauD/TfdA-like domain-containing protein</fullName>
    </recommendedName>
</protein>
<evidence type="ECO:0000313" key="5">
    <source>
        <dbReference type="EMBL" id="TGO34040.1"/>
    </source>
</evidence>
<keyword evidence="2" id="KW-0045">Antibiotic biosynthesis</keyword>
<dbReference type="InterPro" id="IPR003819">
    <property type="entry name" value="TauD/TfdA-like"/>
</dbReference>
<dbReference type="PANTHER" id="PTHR10696">
    <property type="entry name" value="GAMMA-BUTYROBETAINE HYDROXYLASE-RELATED"/>
    <property type="match status" value="1"/>
</dbReference>
<evidence type="ECO:0000256" key="3">
    <source>
        <dbReference type="SAM" id="MobiDB-lite"/>
    </source>
</evidence>
<proteinExistence type="predicted"/>
<dbReference type="GO" id="GO:0016491">
    <property type="term" value="F:oxidoreductase activity"/>
    <property type="evidence" value="ECO:0007669"/>
    <property type="project" value="UniProtKB-KW"/>
</dbReference>